<keyword evidence="4" id="KW-0238">DNA-binding</keyword>
<dbReference type="Pfam" id="PF17762">
    <property type="entry name" value="HTH_ParB"/>
    <property type="match status" value="1"/>
</dbReference>
<dbReference type="EMBL" id="LSDC01000037">
    <property type="protein sequence ID" value="KXB61361.1"/>
    <property type="molecule type" value="Genomic_DNA"/>
</dbReference>
<dbReference type="RefSeq" id="WP_060913861.1">
    <property type="nucleotide sequence ID" value="NZ_KQ959940.1"/>
</dbReference>
<protein>
    <submittedName>
        <fullName evidence="6">Putative stage 0 sporulation protein J</fullName>
    </submittedName>
</protein>
<accession>A0A134A113</accession>
<evidence type="ECO:0000256" key="4">
    <source>
        <dbReference type="ARBA" id="ARBA00023125"/>
    </source>
</evidence>
<dbReference type="Gene3D" id="1.10.10.2830">
    <property type="match status" value="1"/>
</dbReference>
<dbReference type="CDD" id="cd16393">
    <property type="entry name" value="SPO0J_N"/>
    <property type="match status" value="1"/>
</dbReference>
<gene>
    <name evidence="6" type="ORF">HMPREF3186_00596</name>
</gene>
<dbReference type="PATRIC" id="fig|1379.3.peg.594"/>
<feature type="domain" description="HTH cro/C1-type" evidence="5">
    <location>
        <begin position="136"/>
        <end position="162"/>
    </location>
</feature>
<dbReference type="PANTHER" id="PTHR33375:SF1">
    <property type="entry name" value="CHROMOSOME-PARTITIONING PROTEIN PARB-RELATED"/>
    <property type="match status" value="1"/>
</dbReference>
<dbReference type="Pfam" id="PF23552">
    <property type="entry name" value="ParB_C"/>
    <property type="match status" value="1"/>
</dbReference>
<dbReference type="InterPro" id="IPR050336">
    <property type="entry name" value="Chromosome_partition/occlusion"/>
</dbReference>
<dbReference type="InterPro" id="IPR003115">
    <property type="entry name" value="ParB_N"/>
</dbReference>
<evidence type="ECO:0000259" key="5">
    <source>
        <dbReference type="PROSITE" id="PS50943"/>
    </source>
</evidence>
<proteinExistence type="inferred from homology"/>
<evidence type="ECO:0000313" key="6">
    <source>
        <dbReference type="EMBL" id="KXB61361.1"/>
    </source>
</evidence>
<sequence>MAKKLGKGLGRGLEAIFATENVEIVTDNDKIVEIALDEIKKNPYQPRTYFNEEKLNELKESIEKNGLLQPIIVKKAVKGYYIIAGERRYRAFELLDRKEIPAIIKEMTDEEMMVFAVLENLQREDLSALEESESYKNLMDKMSLTQEELAKKLGKSRPYIANSLRLLKLPTEIKNKLEQGVISTAHARTLLSLKTKKAMEEVCVLVVKRKMSVRELEEYVAKLLKPREVRKTKAKDIFIEEQENILKKRLGTSVTIKQSRNKKGKIEIEFKDNDEFERIISLFKDE</sequence>
<dbReference type="GO" id="GO:0003677">
    <property type="term" value="F:DNA binding"/>
    <property type="evidence" value="ECO:0007669"/>
    <property type="project" value="UniProtKB-KW"/>
</dbReference>
<dbReference type="GO" id="GO:0009295">
    <property type="term" value="C:nucleoid"/>
    <property type="evidence" value="ECO:0007669"/>
    <property type="project" value="UniProtKB-SubCell"/>
</dbReference>
<dbReference type="Pfam" id="PF02195">
    <property type="entry name" value="ParB_N"/>
    <property type="match status" value="1"/>
</dbReference>
<dbReference type="OrthoDB" id="9802051at2"/>
<dbReference type="InterPro" id="IPR057240">
    <property type="entry name" value="ParB_dimer_C"/>
</dbReference>
<comment type="caution">
    <text evidence="6">The sequence shown here is derived from an EMBL/GenBank/DDBJ whole genome shotgun (WGS) entry which is preliminary data.</text>
</comment>
<dbReference type="PROSITE" id="PS50943">
    <property type="entry name" value="HTH_CROC1"/>
    <property type="match status" value="1"/>
</dbReference>
<dbReference type="InterPro" id="IPR036086">
    <property type="entry name" value="ParB/Sulfiredoxin_sf"/>
</dbReference>
<keyword evidence="3" id="KW-0159">Chromosome partition</keyword>
<dbReference type="SMART" id="SM00470">
    <property type="entry name" value="ParB"/>
    <property type="match status" value="1"/>
</dbReference>
<comment type="similarity">
    <text evidence="2">Belongs to the ParB family.</text>
</comment>
<dbReference type="AlphaFoldDB" id="A0A134A113"/>
<dbReference type="InterPro" id="IPR001387">
    <property type="entry name" value="Cro/C1-type_HTH"/>
</dbReference>
<reference evidence="7" key="1">
    <citation type="submission" date="2016-01" db="EMBL/GenBank/DDBJ databases">
        <authorList>
            <person name="Mitreva M."/>
            <person name="Pepin K.H."/>
            <person name="Mihindukulasuriya K.A."/>
            <person name="Fulton R."/>
            <person name="Fronick C."/>
            <person name="O'Laughlin M."/>
            <person name="Miner T."/>
            <person name="Herter B."/>
            <person name="Rosa B.A."/>
            <person name="Cordes M."/>
            <person name="Tomlinson C."/>
            <person name="Wollam A."/>
            <person name="Palsikar V.B."/>
            <person name="Mardis E.R."/>
            <person name="Wilson R.K."/>
        </authorList>
    </citation>
    <scope>NUCLEOTIDE SEQUENCE [LARGE SCALE GENOMIC DNA]</scope>
    <source>
        <strain evidence="7">DNF01167</strain>
    </source>
</reference>
<evidence type="ECO:0000256" key="1">
    <source>
        <dbReference type="ARBA" id="ARBA00004453"/>
    </source>
</evidence>
<dbReference type="InterPro" id="IPR041468">
    <property type="entry name" value="HTH_ParB/Spo0J"/>
</dbReference>
<dbReference type="STRING" id="1379.HMPREF3186_00596"/>
<dbReference type="FunFam" id="1.10.10.2830:FF:000001">
    <property type="entry name" value="Chromosome partitioning protein ParB"/>
    <property type="match status" value="1"/>
</dbReference>
<dbReference type="Proteomes" id="UP000070355">
    <property type="component" value="Unassembled WGS sequence"/>
</dbReference>
<dbReference type="GO" id="GO:0005694">
    <property type="term" value="C:chromosome"/>
    <property type="evidence" value="ECO:0007669"/>
    <property type="project" value="TreeGrafter"/>
</dbReference>
<dbReference type="GO" id="GO:0007059">
    <property type="term" value="P:chromosome segregation"/>
    <property type="evidence" value="ECO:0007669"/>
    <property type="project" value="UniProtKB-KW"/>
</dbReference>
<comment type="subcellular location">
    <subcellularLocation>
        <location evidence="1">Cytoplasm</location>
        <location evidence="1">Nucleoid</location>
    </subcellularLocation>
</comment>
<dbReference type="PANTHER" id="PTHR33375">
    <property type="entry name" value="CHROMOSOME-PARTITIONING PROTEIN PARB-RELATED"/>
    <property type="match status" value="1"/>
</dbReference>
<dbReference type="NCBIfam" id="TIGR00180">
    <property type="entry name" value="parB_part"/>
    <property type="match status" value="1"/>
</dbReference>
<evidence type="ECO:0000256" key="2">
    <source>
        <dbReference type="ARBA" id="ARBA00006295"/>
    </source>
</evidence>
<dbReference type="GO" id="GO:0045881">
    <property type="term" value="P:positive regulation of sporulation resulting in formation of a cellular spore"/>
    <property type="evidence" value="ECO:0007669"/>
    <property type="project" value="TreeGrafter"/>
</dbReference>
<dbReference type="Gene3D" id="3.90.1530.30">
    <property type="match status" value="1"/>
</dbReference>
<evidence type="ECO:0000313" key="7">
    <source>
        <dbReference type="Proteomes" id="UP000070355"/>
    </source>
</evidence>
<dbReference type="SUPFAM" id="SSF110849">
    <property type="entry name" value="ParB/Sulfiredoxin"/>
    <property type="match status" value="1"/>
</dbReference>
<dbReference type="InterPro" id="IPR004437">
    <property type="entry name" value="ParB/RepB/Spo0J"/>
</dbReference>
<organism evidence="6 7">
    <name type="scientific">Gemella haemolysans</name>
    <dbReference type="NCBI Taxonomy" id="1379"/>
    <lineage>
        <taxon>Bacteria</taxon>
        <taxon>Bacillati</taxon>
        <taxon>Bacillota</taxon>
        <taxon>Bacilli</taxon>
        <taxon>Bacillales</taxon>
        <taxon>Gemellaceae</taxon>
        <taxon>Gemella</taxon>
    </lineage>
</organism>
<evidence type="ECO:0000256" key="3">
    <source>
        <dbReference type="ARBA" id="ARBA00022829"/>
    </source>
</evidence>
<name>A0A134A113_9BACL</name>
<dbReference type="FunFam" id="3.90.1530.30:FF:000001">
    <property type="entry name" value="Chromosome partitioning protein ParB"/>
    <property type="match status" value="1"/>
</dbReference>